<sequence>MVVSTEVKEVAVAMQDVRRYRAMGQLCRQQAALHPQHSWKWLGQAAQWEDLAEAEIAAHFRGCNGATSEHSDLMQTIDAAAA</sequence>
<evidence type="ECO:0000313" key="1">
    <source>
        <dbReference type="EMBL" id="SDS77060.1"/>
    </source>
</evidence>
<dbReference type="AlphaFoldDB" id="A0A1H1UXI4"/>
<evidence type="ECO:0000313" key="2">
    <source>
        <dbReference type="Proteomes" id="UP000243904"/>
    </source>
</evidence>
<keyword evidence="2" id="KW-1185">Reference proteome</keyword>
<organism evidence="1 2">
    <name type="scientific">Bradyrhizobium canariense</name>
    <dbReference type="NCBI Taxonomy" id="255045"/>
    <lineage>
        <taxon>Bacteria</taxon>
        <taxon>Pseudomonadati</taxon>
        <taxon>Pseudomonadota</taxon>
        <taxon>Alphaproteobacteria</taxon>
        <taxon>Hyphomicrobiales</taxon>
        <taxon>Nitrobacteraceae</taxon>
        <taxon>Bradyrhizobium</taxon>
    </lineage>
</organism>
<name>A0A1H1UXI4_9BRAD</name>
<protein>
    <submittedName>
        <fullName evidence="1">Uncharacterized protein</fullName>
    </submittedName>
</protein>
<proteinExistence type="predicted"/>
<dbReference type="Proteomes" id="UP000243904">
    <property type="component" value="Chromosome I"/>
</dbReference>
<reference evidence="2" key="1">
    <citation type="submission" date="2016-10" db="EMBL/GenBank/DDBJ databases">
        <authorList>
            <person name="Varghese N."/>
            <person name="Submissions S."/>
        </authorList>
    </citation>
    <scope>NUCLEOTIDE SEQUENCE [LARGE SCALE GENOMIC DNA]</scope>
    <source>
        <strain evidence="2">GAS369</strain>
    </source>
</reference>
<dbReference type="EMBL" id="LT629750">
    <property type="protein sequence ID" value="SDS77060.1"/>
    <property type="molecule type" value="Genomic_DNA"/>
</dbReference>
<accession>A0A1H1UXI4</accession>
<gene>
    <name evidence="1" type="ORF">SAMN05444158_3143</name>
</gene>